<dbReference type="AlphaFoldDB" id="A0A5C3M877"/>
<accession>A0A5C3M877</accession>
<sequence>MGEVLKEMKLLALVIFAEMIAVLRIASSIRDLSMACLFIPRSIVWNRYKIGYYSRLKATTGRSSIYSFEYAVYSVMIKLLSKLFNIIQCTVTWKPMKISWTLLQ</sequence>
<dbReference type="EMBL" id="ML213594">
    <property type="protein sequence ID" value="TFK41599.1"/>
    <property type="molecule type" value="Genomic_DNA"/>
</dbReference>
<evidence type="ECO:0000313" key="2">
    <source>
        <dbReference type="Proteomes" id="UP000308652"/>
    </source>
</evidence>
<protein>
    <submittedName>
        <fullName evidence="1">Uncharacterized protein</fullName>
    </submittedName>
</protein>
<dbReference type="Proteomes" id="UP000308652">
    <property type="component" value="Unassembled WGS sequence"/>
</dbReference>
<organism evidence="1 2">
    <name type="scientific">Crucibulum laeve</name>
    <dbReference type="NCBI Taxonomy" id="68775"/>
    <lineage>
        <taxon>Eukaryota</taxon>
        <taxon>Fungi</taxon>
        <taxon>Dikarya</taxon>
        <taxon>Basidiomycota</taxon>
        <taxon>Agaricomycotina</taxon>
        <taxon>Agaricomycetes</taxon>
        <taxon>Agaricomycetidae</taxon>
        <taxon>Agaricales</taxon>
        <taxon>Agaricineae</taxon>
        <taxon>Nidulariaceae</taxon>
        <taxon>Crucibulum</taxon>
    </lineage>
</organism>
<gene>
    <name evidence="1" type="ORF">BDQ12DRAFT_390147</name>
</gene>
<reference evidence="1 2" key="1">
    <citation type="journal article" date="2019" name="Nat. Ecol. Evol.">
        <title>Megaphylogeny resolves global patterns of mushroom evolution.</title>
        <authorList>
            <person name="Varga T."/>
            <person name="Krizsan K."/>
            <person name="Foldi C."/>
            <person name="Dima B."/>
            <person name="Sanchez-Garcia M."/>
            <person name="Sanchez-Ramirez S."/>
            <person name="Szollosi G.J."/>
            <person name="Szarkandi J.G."/>
            <person name="Papp V."/>
            <person name="Albert L."/>
            <person name="Andreopoulos W."/>
            <person name="Angelini C."/>
            <person name="Antonin V."/>
            <person name="Barry K.W."/>
            <person name="Bougher N.L."/>
            <person name="Buchanan P."/>
            <person name="Buyck B."/>
            <person name="Bense V."/>
            <person name="Catcheside P."/>
            <person name="Chovatia M."/>
            <person name="Cooper J."/>
            <person name="Damon W."/>
            <person name="Desjardin D."/>
            <person name="Finy P."/>
            <person name="Geml J."/>
            <person name="Haridas S."/>
            <person name="Hughes K."/>
            <person name="Justo A."/>
            <person name="Karasinski D."/>
            <person name="Kautmanova I."/>
            <person name="Kiss B."/>
            <person name="Kocsube S."/>
            <person name="Kotiranta H."/>
            <person name="LaButti K.M."/>
            <person name="Lechner B.E."/>
            <person name="Liimatainen K."/>
            <person name="Lipzen A."/>
            <person name="Lukacs Z."/>
            <person name="Mihaltcheva S."/>
            <person name="Morgado L.N."/>
            <person name="Niskanen T."/>
            <person name="Noordeloos M.E."/>
            <person name="Ohm R.A."/>
            <person name="Ortiz-Santana B."/>
            <person name="Ovrebo C."/>
            <person name="Racz N."/>
            <person name="Riley R."/>
            <person name="Savchenko A."/>
            <person name="Shiryaev A."/>
            <person name="Soop K."/>
            <person name="Spirin V."/>
            <person name="Szebenyi C."/>
            <person name="Tomsovsky M."/>
            <person name="Tulloss R.E."/>
            <person name="Uehling J."/>
            <person name="Grigoriev I.V."/>
            <person name="Vagvolgyi C."/>
            <person name="Papp T."/>
            <person name="Martin F.M."/>
            <person name="Miettinen O."/>
            <person name="Hibbett D.S."/>
            <person name="Nagy L.G."/>
        </authorList>
    </citation>
    <scope>NUCLEOTIDE SEQUENCE [LARGE SCALE GENOMIC DNA]</scope>
    <source>
        <strain evidence="1 2">CBS 166.37</strain>
    </source>
</reference>
<name>A0A5C3M877_9AGAR</name>
<keyword evidence="2" id="KW-1185">Reference proteome</keyword>
<proteinExistence type="predicted"/>
<evidence type="ECO:0000313" key="1">
    <source>
        <dbReference type="EMBL" id="TFK41599.1"/>
    </source>
</evidence>